<feature type="transmembrane region" description="Helical" evidence="7">
    <location>
        <begin position="300"/>
        <end position="322"/>
    </location>
</feature>
<evidence type="ECO:0000256" key="4">
    <source>
        <dbReference type="ARBA" id="ARBA00022989"/>
    </source>
</evidence>
<feature type="transmembrane region" description="Helical" evidence="7">
    <location>
        <begin position="414"/>
        <end position="436"/>
    </location>
</feature>
<evidence type="ECO:0000313" key="11">
    <source>
        <dbReference type="Proteomes" id="UP000548304"/>
    </source>
</evidence>
<dbReference type="InterPro" id="IPR001750">
    <property type="entry name" value="ND/Mrp_TM"/>
</dbReference>
<feature type="transmembrane region" description="Helical" evidence="7">
    <location>
        <begin position="108"/>
        <end position="125"/>
    </location>
</feature>
<evidence type="ECO:0000256" key="6">
    <source>
        <dbReference type="RuleBase" id="RU000320"/>
    </source>
</evidence>
<feature type="transmembrane region" description="Helical" evidence="7">
    <location>
        <begin position="79"/>
        <end position="96"/>
    </location>
</feature>
<feature type="transmembrane region" description="Helical" evidence="7">
    <location>
        <begin position="370"/>
        <end position="394"/>
    </location>
</feature>
<keyword evidence="4 7" id="KW-1133">Transmembrane helix</keyword>
<evidence type="ECO:0000256" key="5">
    <source>
        <dbReference type="ARBA" id="ARBA00023136"/>
    </source>
</evidence>
<proteinExistence type="inferred from homology"/>
<dbReference type="GO" id="GO:0008137">
    <property type="term" value="F:NADH dehydrogenase (ubiquinone) activity"/>
    <property type="evidence" value="ECO:0007669"/>
    <property type="project" value="InterPro"/>
</dbReference>
<dbReference type="GO" id="GO:0042773">
    <property type="term" value="P:ATP synthesis coupled electron transport"/>
    <property type="evidence" value="ECO:0007669"/>
    <property type="project" value="InterPro"/>
</dbReference>
<feature type="transmembrane region" description="Helical" evidence="7">
    <location>
        <begin position="464"/>
        <end position="485"/>
    </location>
</feature>
<evidence type="ECO:0000256" key="1">
    <source>
        <dbReference type="ARBA" id="ARBA00004127"/>
    </source>
</evidence>
<feature type="transmembrane region" description="Helical" evidence="7">
    <location>
        <begin position="131"/>
        <end position="149"/>
    </location>
</feature>
<feature type="signal peptide" evidence="8">
    <location>
        <begin position="1"/>
        <end position="17"/>
    </location>
</feature>
<evidence type="ECO:0000313" key="10">
    <source>
        <dbReference type="EMBL" id="NYH77403.1"/>
    </source>
</evidence>
<feature type="chain" id="PRO_5032287365" evidence="8">
    <location>
        <begin position="18"/>
        <end position="501"/>
    </location>
</feature>
<keyword evidence="8" id="KW-0732">Signal</keyword>
<dbReference type="InterPro" id="IPR010227">
    <property type="entry name" value="NADH_Q_OxRdtase_chainM/4"/>
</dbReference>
<feature type="transmembrane region" description="Helical" evidence="7">
    <location>
        <begin position="334"/>
        <end position="358"/>
    </location>
</feature>
<dbReference type="GO" id="GO:0015990">
    <property type="term" value="P:electron transport coupled proton transport"/>
    <property type="evidence" value="ECO:0007669"/>
    <property type="project" value="TreeGrafter"/>
</dbReference>
<dbReference type="Proteomes" id="UP000548304">
    <property type="component" value="Unassembled WGS sequence"/>
</dbReference>
<protein>
    <submittedName>
        <fullName evidence="10">NADH-quinone oxidoreductase subunit M</fullName>
    </submittedName>
</protein>
<feature type="transmembrane region" description="Helical" evidence="7">
    <location>
        <begin position="272"/>
        <end position="293"/>
    </location>
</feature>
<name>A0A852Z589_9ACTN</name>
<dbReference type="Pfam" id="PF00361">
    <property type="entry name" value="Proton_antipo_M"/>
    <property type="match status" value="1"/>
</dbReference>
<comment type="subcellular location">
    <subcellularLocation>
        <location evidence="1">Endomembrane system</location>
        <topology evidence="1">Multi-pass membrane protein</topology>
    </subcellularLocation>
    <subcellularLocation>
        <location evidence="6">Membrane</location>
        <topology evidence="6">Multi-pass membrane protein</topology>
    </subcellularLocation>
</comment>
<keyword evidence="11" id="KW-1185">Reference proteome</keyword>
<dbReference type="InterPro" id="IPR003918">
    <property type="entry name" value="NADH_UbQ_OxRdtase"/>
</dbReference>
<gene>
    <name evidence="10" type="ORF">FHR84_000717</name>
</gene>
<feature type="transmembrane region" description="Helical" evidence="7">
    <location>
        <begin position="161"/>
        <end position="182"/>
    </location>
</feature>
<dbReference type="NCBIfam" id="TIGR01972">
    <property type="entry name" value="NDH_I_M"/>
    <property type="match status" value="1"/>
</dbReference>
<sequence>MLSLIVFLPLAAAAVLAAVPPSAGRRVFTGGWVAVAAVDLVLVVAAWSGYDAGGGLDYEQRLPWMPSAGVSYHVGLDGLSLPLVAVTAVLFLACAVHSLRRTDRVKSFVLLFLFLQTVSLGLFTALDLILFFVYFDLSIVGMYFVIARWGHGEARRSALTFFLYTFVGSLALLLGFIGLYLSAEPHTFDIVEIARADPLAGSGARGALVLLAIGVGLAVKTPTVPFHTWLPPAHTDAPAAGSAILAGVLLKMGTYGFVRVAMPLLPAVWRQYAAVVVVLGVVSVLYGALVALAQEDFKRMVAYTSVNHMGYVVLAVGAAGLVAGSDEQARSLAVVGAVTQMVSHGLLTGALFLLAGVLHDRAGSYDMNAYSGLAGPAPVFAAVTGLVVFASLGLPGFSGFVAEFQIFTGSLASATIATALALLGILITAGLLLRALHRVFLGRLRLPGAPGAAGGFTDLRPSEAVSIVPLLALAVVIGVLPRFLLDVVEPAASALVGVVAR</sequence>
<accession>A0A852Z589</accession>
<organism evidence="10 11">
    <name type="scientific">Actinopolyspora biskrensis</name>
    <dbReference type="NCBI Taxonomy" id="1470178"/>
    <lineage>
        <taxon>Bacteria</taxon>
        <taxon>Bacillati</taxon>
        <taxon>Actinomycetota</taxon>
        <taxon>Actinomycetes</taxon>
        <taxon>Actinopolysporales</taxon>
        <taxon>Actinopolysporaceae</taxon>
        <taxon>Actinopolyspora</taxon>
    </lineage>
</organism>
<keyword evidence="3 6" id="KW-0812">Transmembrane</keyword>
<keyword evidence="5 7" id="KW-0472">Membrane</keyword>
<evidence type="ECO:0000256" key="2">
    <source>
        <dbReference type="ARBA" id="ARBA00009025"/>
    </source>
</evidence>
<dbReference type="GO" id="GO:0003954">
    <property type="term" value="F:NADH dehydrogenase activity"/>
    <property type="evidence" value="ECO:0007669"/>
    <property type="project" value="TreeGrafter"/>
</dbReference>
<evidence type="ECO:0000256" key="8">
    <source>
        <dbReference type="SAM" id="SignalP"/>
    </source>
</evidence>
<evidence type="ECO:0000259" key="9">
    <source>
        <dbReference type="Pfam" id="PF00361"/>
    </source>
</evidence>
<dbReference type="GO" id="GO:0012505">
    <property type="term" value="C:endomembrane system"/>
    <property type="evidence" value="ECO:0007669"/>
    <property type="project" value="UniProtKB-SubCell"/>
</dbReference>
<comment type="caution">
    <text evidence="10">The sequence shown here is derived from an EMBL/GenBank/DDBJ whole genome shotgun (WGS) entry which is preliminary data.</text>
</comment>
<reference evidence="10 11" key="1">
    <citation type="submission" date="2020-07" db="EMBL/GenBank/DDBJ databases">
        <title>Genomic Encyclopedia of Type Strains, Phase III (KMG-III): the genomes of soil and plant-associated and newly described type strains.</title>
        <authorList>
            <person name="Whitman W."/>
        </authorList>
    </citation>
    <scope>NUCLEOTIDE SEQUENCE [LARGE SCALE GENOMIC DNA]</scope>
    <source>
        <strain evidence="10 11">CECT 8576</strain>
    </source>
</reference>
<evidence type="ECO:0000256" key="3">
    <source>
        <dbReference type="ARBA" id="ARBA00022692"/>
    </source>
</evidence>
<dbReference type="EMBL" id="JACBYW010000001">
    <property type="protein sequence ID" value="NYH77403.1"/>
    <property type="molecule type" value="Genomic_DNA"/>
</dbReference>
<dbReference type="GO" id="GO:0048039">
    <property type="term" value="F:ubiquinone binding"/>
    <property type="evidence" value="ECO:0007669"/>
    <property type="project" value="TreeGrafter"/>
</dbReference>
<feature type="transmembrane region" description="Helical" evidence="7">
    <location>
        <begin position="239"/>
        <end position="260"/>
    </location>
</feature>
<evidence type="ECO:0000256" key="7">
    <source>
        <dbReference type="SAM" id="Phobius"/>
    </source>
</evidence>
<feature type="domain" description="NADH:quinone oxidoreductase/Mrp antiporter transmembrane" evidence="9">
    <location>
        <begin position="125"/>
        <end position="428"/>
    </location>
</feature>
<dbReference type="RefSeq" id="WP_179533942.1">
    <property type="nucleotide sequence ID" value="NZ_JACBYW010000001.1"/>
</dbReference>
<feature type="transmembrane region" description="Helical" evidence="7">
    <location>
        <begin position="202"/>
        <end position="219"/>
    </location>
</feature>
<dbReference type="PANTHER" id="PTHR43507:SF1">
    <property type="entry name" value="NADH-UBIQUINONE OXIDOREDUCTASE CHAIN 4"/>
    <property type="match status" value="1"/>
</dbReference>
<dbReference type="PRINTS" id="PR01437">
    <property type="entry name" value="NUOXDRDTASE4"/>
</dbReference>
<comment type="similarity">
    <text evidence="2">Belongs to the complex I subunit 4 family.</text>
</comment>
<dbReference type="AlphaFoldDB" id="A0A852Z589"/>
<dbReference type="GO" id="GO:0016020">
    <property type="term" value="C:membrane"/>
    <property type="evidence" value="ECO:0007669"/>
    <property type="project" value="UniProtKB-SubCell"/>
</dbReference>
<dbReference type="PANTHER" id="PTHR43507">
    <property type="entry name" value="NADH-UBIQUINONE OXIDOREDUCTASE CHAIN 4"/>
    <property type="match status" value="1"/>
</dbReference>